<dbReference type="OrthoDB" id="2569619at2"/>
<dbReference type="InterPro" id="IPR037923">
    <property type="entry name" value="HTH-like"/>
</dbReference>
<keyword evidence="6" id="KW-1185">Reference proteome</keyword>
<dbReference type="SUPFAM" id="SSF51215">
    <property type="entry name" value="Regulatory protein AraC"/>
    <property type="match status" value="1"/>
</dbReference>
<feature type="domain" description="HTH araC/xylS-type" evidence="4">
    <location>
        <begin position="176"/>
        <end position="276"/>
    </location>
</feature>
<dbReference type="PANTHER" id="PTHR43280">
    <property type="entry name" value="ARAC-FAMILY TRANSCRIPTIONAL REGULATOR"/>
    <property type="match status" value="1"/>
</dbReference>
<dbReference type="GO" id="GO:0003700">
    <property type="term" value="F:DNA-binding transcription factor activity"/>
    <property type="evidence" value="ECO:0007669"/>
    <property type="project" value="InterPro"/>
</dbReference>
<dbReference type="InterPro" id="IPR003313">
    <property type="entry name" value="AraC-bd"/>
</dbReference>
<dbReference type="Proteomes" id="UP000199514">
    <property type="component" value="Unassembled WGS sequence"/>
</dbReference>
<dbReference type="PROSITE" id="PS01124">
    <property type="entry name" value="HTH_ARAC_FAMILY_2"/>
    <property type="match status" value="1"/>
</dbReference>
<sequence length="284" mass="33551">MTKETLHEAFSVVVRRLDQCPQAEHQHHFFELIYIIEGTGLHHINKNAFNYHAGHLFLITPEDIHSFDIQAPTTFFYLRFNNIYLKEGGLSLEGIRHLEFILQNANHQPSCILKNQPDKALVKPIVEAIVREQENAKMYNRELIEHLINTLIVVVVRNISMFQRLDVSEQTEQKAIDILHYIQTNIYTPDKLKASHLSQQFNLSNHYLGRYFKAHTGETMQEYINHYRTKLIEHRLKHSDKRISEIVQEFNFTDESHLNKFFKKQLGYSPRDYRTQNKVAIAQQ</sequence>
<evidence type="ECO:0000259" key="4">
    <source>
        <dbReference type="PROSITE" id="PS01124"/>
    </source>
</evidence>
<dbReference type="Gene3D" id="2.60.120.10">
    <property type="entry name" value="Jelly Rolls"/>
    <property type="match status" value="1"/>
</dbReference>
<dbReference type="AlphaFoldDB" id="A0A1I1IQJ0"/>
<accession>A0A1I1IQJ0</accession>
<reference evidence="5 6" key="1">
    <citation type="submission" date="2016-10" db="EMBL/GenBank/DDBJ databases">
        <authorList>
            <person name="de Groot N.N."/>
        </authorList>
    </citation>
    <scope>NUCLEOTIDE SEQUENCE [LARGE SCALE GENOMIC DNA]</scope>
    <source>
        <strain evidence="5 6">DSM 6793</strain>
    </source>
</reference>
<dbReference type="SMART" id="SM00342">
    <property type="entry name" value="HTH_ARAC"/>
    <property type="match status" value="1"/>
</dbReference>
<evidence type="ECO:0000313" key="6">
    <source>
        <dbReference type="Proteomes" id="UP000199514"/>
    </source>
</evidence>
<dbReference type="Pfam" id="PF02311">
    <property type="entry name" value="AraC_binding"/>
    <property type="match status" value="1"/>
</dbReference>
<dbReference type="STRING" id="927664.SAMN05421780_10558"/>
<keyword evidence="2 5" id="KW-0238">DNA-binding</keyword>
<keyword evidence="3" id="KW-0804">Transcription</keyword>
<evidence type="ECO:0000256" key="3">
    <source>
        <dbReference type="ARBA" id="ARBA00023163"/>
    </source>
</evidence>
<dbReference type="RefSeq" id="WP_091511494.1">
    <property type="nucleotide sequence ID" value="NZ_FOLE01000005.1"/>
</dbReference>
<dbReference type="SUPFAM" id="SSF46689">
    <property type="entry name" value="Homeodomain-like"/>
    <property type="match status" value="1"/>
</dbReference>
<evidence type="ECO:0000256" key="1">
    <source>
        <dbReference type="ARBA" id="ARBA00023015"/>
    </source>
</evidence>
<organism evidence="5 6">
    <name type="scientific">Flexibacter flexilis DSM 6793</name>
    <dbReference type="NCBI Taxonomy" id="927664"/>
    <lineage>
        <taxon>Bacteria</taxon>
        <taxon>Pseudomonadati</taxon>
        <taxon>Bacteroidota</taxon>
        <taxon>Cytophagia</taxon>
        <taxon>Cytophagales</taxon>
        <taxon>Flexibacteraceae</taxon>
        <taxon>Flexibacter</taxon>
    </lineage>
</organism>
<proteinExistence type="predicted"/>
<dbReference type="EMBL" id="FOLE01000005">
    <property type="protein sequence ID" value="SFC38549.1"/>
    <property type="molecule type" value="Genomic_DNA"/>
</dbReference>
<dbReference type="PANTHER" id="PTHR43280:SF2">
    <property type="entry name" value="HTH-TYPE TRANSCRIPTIONAL REGULATOR EXSA"/>
    <property type="match status" value="1"/>
</dbReference>
<name>A0A1I1IQJ0_9BACT</name>
<dbReference type="Gene3D" id="1.10.10.60">
    <property type="entry name" value="Homeodomain-like"/>
    <property type="match status" value="2"/>
</dbReference>
<dbReference type="GO" id="GO:0043565">
    <property type="term" value="F:sequence-specific DNA binding"/>
    <property type="evidence" value="ECO:0007669"/>
    <property type="project" value="InterPro"/>
</dbReference>
<dbReference type="InterPro" id="IPR009057">
    <property type="entry name" value="Homeodomain-like_sf"/>
</dbReference>
<keyword evidence="1" id="KW-0805">Transcription regulation</keyword>
<dbReference type="Pfam" id="PF12833">
    <property type="entry name" value="HTH_18"/>
    <property type="match status" value="1"/>
</dbReference>
<protein>
    <submittedName>
        <fullName evidence="5">AraC-type DNA-binding protein</fullName>
    </submittedName>
</protein>
<dbReference type="InterPro" id="IPR014710">
    <property type="entry name" value="RmlC-like_jellyroll"/>
</dbReference>
<dbReference type="InterPro" id="IPR018060">
    <property type="entry name" value="HTH_AraC"/>
</dbReference>
<evidence type="ECO:0000256" key="2">
    <source>
        <dbReference type="ARBA" id="ARBA00023125"/>
    </source>
</evidence>
<evidence type="ECO:0000313" key="5">
    <source>
        <dbReference type="EMBL" id="SFC38549.1"/>
    </source>
</evidence>
<gene>
    <name evidence="5" type="ORF">SAMN05421780_10558</name>
</gene>